<evidence type="ECO:0000256" key="1">
    <source>
        <dbReference type="SAM" id="Phobius"/>
    </source>
</evidence>
<keyword evidence="1" id="KW-0472">Membrane</keyword>
<evidence type="ECO:0000313" key="2">
    <source>
        <dbReference type="EMBL" id="TQM13276.1"/>
    </source>
</evidence>
<gene>
    <name evidence="2" type="ORF">FB558_0006</name>
</gene>
<comment type="caution">
    <text evidence="2">The sequence shown here is derived from an EMBL/GenBank/DDBJ whole genome shotgun (WGS) entry which is preliminary data.</text>
</comment>
<dbReference type="SUPFAM" id="SSF50494">
    <property type="entry name" value="Trypsin-like serine proteases"/>
    <property type="match status" value="1"/>
</dbReference>
<evidence type="ECO:0008006" key="4">
    <source>
        <dbReference type="Google" id="ProtNLM"/>
    </source>
</evidence>
<protein>
    <recommendedName>
        <fullName evidence="4">Trypsin-like peptidase</fullName>
    </recommendedName>
</protein>
<keyword evidence="1" id="KW-1133">Transmembrane helix</keyword>
<feature type="transmembrane region" description="Helical" evidence="1">
    <location>
        <begin position="154"/>
        <end position="173"/>
    </location>
</feature>
<organism evidence="2 3">
    <name type="scientific">Pseudonocardia kunmingensis</name>
    <dbReference type="NCBI Taxonomy" id="630975"/>
    <lineage>
        <taxon>Bacteria</taxon>
        <taxon>Bacillati</taxon>
        <taxon>Actinomycetota</taxon>
        <taxon>Actinomycetes</taxon>
        <taxon>Pseudonocardiales</taxon>
        <taxon>Pseudonocardiaceae</taxon>
        <taxon>Pseudonocardia</taxon>
    </lineage>
</organism>
<dbReference type="Gene3D" id="2.40.10.10">
    <property type="entry name" value="Trypsin-like serine proteases"/>
    <property type="match status" value="1"/>
</dbReference>
<reference evidence="2 3" key="1">
    <citation type="submission" date="2019-06" db="EMBL/GenBank/DDBJ databases">
        <title>Sequencing the genomes of 1000 actinobacteria strains.</title>
        <authorList>
            <person name="Klenk H.-P."/>
        </authorList>
    </citation>
    <scope>NUCLEOTIDE SEQUENCE [LARGE SCALE GENOMIC DNA]</scope>
    <source>
        <strain evidence="2 3">DSM 45301</strain>
    </source>
</reference>
<keyword evidence="1" id="KW-0812">Transmembrane</keyword>
<dbReference type="AlphaFoldDB" id="A0A543DVD6"/>
<dbReference type="EMBL" id="VFPA01000001">
    <property type="protein sequence ID" value="TQM13276.1"/>
    <property type="molecule type" value="Genomic_DNA"/>
</dbReference>
<dbReference type="Proteomes" id="UP000315677">
    <property type="component" value="Unassembled WGS sequence"/>
</dbReference>
<keyword evidence="3" id="KW-1185">Reference proteome</keyword>
<name>A0A543DVD6_9PSEU</name>
<dbReference type="InterPro" id="IPR043504">
    <property type="entry name" value="Peptidase_S1_PA_chymotrypsin"/>
</dbReference>
<accession>A0A543DVD6</accession>
<sequence>MVERGPREAHVVSLEAMGRSGWAVVGRVPGIGRVGAVVPGEATANALRQHVLTQAFWPPISFSGRMVSADFDQGMSGGPTINSRGEVYGINSQMTVPFFGQNFNVITDTGMLREFLGAEVVEPKAASVPVEPPNQVVAAVEPGSSFSQGALTGWPLLISGFGGVALGGGLVAWRLKSSPRSGRSAKTTEASP</sequence>
<dbReference type="OrthoDB" id="449254at2"/>
<proteinExistence type="predicted"/>
<dbReference type="InterPro" id="IPR009003">
    <property type="entry name" value="Peptidase_S1_PA"/>
</dbReference>
<evidence type="ECO:0000313" key="3">
    <source>
        <dbReference type="Proteomes" id="UP000315677"/>
    </source>
</evidence>
<dbReference type="RefSeq" id="WP_142046922.1">
    <property type="nucleotide sequence ID" value="NZ_VFPA01000001.1"/>
</dbReference>